<accession>A0ABP5WYN5</accession>
<dbReference type="Proteomes" id="UP001501638">
    <property type="component" value="Unassembled WGS sequence"/>
</dbReference>
<proteinExistence type="predicted"/>
<dbReference type="SUPFAM" id="SSF51735">
    <property type="entry name" value="NAD(P)-binding Rossmann-fold domains"/>
    <property type="match status" value="1"/>
</dbReference>
<dbReference type="Gene3D" id="3.40.50.720">
    <property type="entry name" value="NAD(P)-binding Rossmann-like Domain"/>
    <property type="match status" value="1"/>
</dbReference>
<dbReference type="EMBL" id="BAAASZ010000017">
    <property type="protein sequence ID" value="GAA2436825.1"/>
    <property type="molecule type" value="Genomic_DNA"/>
</dbReference>
<reference evidence="2" key="1">
    <citation type="journal article" date="2019" name="Int. J. Syst. Evol. Microbiol.">
        <title>The Global Catalogue of Microorganisms (GCM) 10K type strain sequencing project: providing services to taxonomists for standard genome sequencing and annotation.</title>
        <authorList>
            <consortium name="The Broad Institute Genomics Platform"/>
            <consortium name="The Broad Institute Genome Sequencing Center for Infectious Disease"/>
            <person name="Wu L."/>
            <person name="Ma J."/>
        </authorList>
    </citation>
    <scope>NUCLEOTIDE SEQUENCE [LARGE SCALE GENOMIC DNA]</scope>
    <source>
        <strain evidence="2">JCM 6305</strain>
    </source>
</reference>
<keyword evidence="2" id="KW-1185">Reference proteome</keyword>
<gene>
    <name evidence="1" type="ORF">GCM10010405_20070</name>
</gene>
<evidence type="ECO:0000313" key="1">
    <source>
        <dbReference type="EMBL" id="GAA2436825.1"/>
    </source>
</evidence>
<dbReference type="PANTHER" id="PTHR43162">
    <property type="match status" value="1"/>
</dbReference>
<dbReference type="InterPro" id="IPR051604">
    <property type="entry name" value="Ergot_Alk_Oxidoreductase"/>
</dbReference>
<dbReference type="RefSeq" id="WP_344321810.1">
    <property type="nucleotide sequence ID" value="NZ_BAAASZ010000017.1"/>
</dbReference>
<sequence>MTTSPVSPSTAPILITGGTGKTGRRVAAGLRRRGLAARVASRSGPVRFDWADESTWEPALSGVRAVYLVDEERYRREPTARGHPDDYADLTATLFAHIRRGRSAALSDGVRRVLGREPVDFTDCARRIAAARRG</sequence>
<protein>
    <submittedName>
        <fullName evidence="1">Uncharacterized protein</fullName>
    </submittedName>
</protein>
<evidence type="ECO:0000313" key="2">
    <source>
        <dbReference type="Proteomes" id="UP001501638"/>
    </source>
</evidence>
<dbReference type="InterPro" id="IPR036291">
    <property type="entry name" value="NAD(P)-bd_dom_sf"/>
</dbReference>
<comment type="caution">
    <text evidence="1">The sequence shown here is derived from an EMBL/GenBank/DDBJ whole genome shotgun (WGS) entry which is preliminary data.</text>
</comment>
<organism evidence="1 2">
    <name type="scientific">Streptomyces macrosporus</name>
    <dbReference type="NCBI Taxonomy" id="44032"/>
    <lineage>
        <taxon>Bacteria</taxon>
        <taxon>Bacillati</taxon>
        <taxon>Actinomycetota</taxon>
        <taxon>Actinomycetes</taxon>
        <taxon>Kitasatosporales</taxon>
        <taxon>Streptomycetaceae</taxon>
        <taxon>Streptomyces</taxon>
    </lineage>
</organism>
<name>A0ABP5WYN5_9ACTN</name>
<dbReference type="PANTHER" id="PTHR43162:SF1">
    <property type="entry name" value="PRESTALK A DIFFERENTIATION PROTEIN A"/>
    <property type="match status" value="1"/>
</dbReference>